<keyword evidence="1" id="KW-0812">Transmembrane</keyword>
<dbReference type="Proteomes" id="UP001259572">
    <property type="component" value="Unassembled WGS sequence"/>
</dbReference>
<name>A0ABU3Q9J2_9SPHN</name>
<evidence type="ECO:0000313" key="2">
    <source>
        <dbReference type="EMBL" id="MDT9600068.1"/>
    </source>
</evidence>
<organism evidence="2 3">
    <name type="scientific">Sphingosinicella rhizophila</name>
    <dbReference type="NCBI Taxonomy" id="3050082"/>
    <lineage>
        <taxon>Bacteria</taxon>
        <taxon>Pseudomonadati</taxon>
        <taxon>Pseudomonadota</taxon>
        <taxon>Alphaproteobacteria</taxon>
        <taxon>Sphingomonadales</taxon>
        <taxon>Sphingosinicellaceae</taxon>
        <taxon>Sphingosinicella</taxon>
    </lineage>
</organism>
<evidence type="ECO:0000256" key="1">
    <source>
        <dbReference type="SAM" id="Phobius"/>
    </source>
</evidence>
<dbReference type="EMBL" id="JAVUPU010000007">
    <property type="protein sequence ID" value="MDT9600068.1"/>
    <property type="molecule type" value="Genomic_DNA"/>
</dbReference>
<protein>
    <submittedName>
        <fullName evidence="2">Uncharacterized protein</fullName>
    </submittedName>
</protein>
<proteinExistence type="predicted"/>
<keyword evidence="1" id="KW-0472">Membrane</keyword>
<dbReference type="RefSeq" id="WP_315727169.1">
    <property type="nucleotide sequence ID" value="NZ_JAVUPU010000007.1"/>
</dbReference>
<comment type="caution">
    <text evidence="2">The sequence shown here is derived from an EMBL/GenBank/DDBJ whole genome shotgun (WGS) entry which is preliminary data.</text>
</comment>
<keyword evidence="1" id="KW-1133">Transmembrane helix</keyword>
<keyword evidence="3" id="KW-1185">Reference proteome</keyword>
<reference evidence="2 3" key="1">
    <citation type="submission" date="2023-05" db="EMBL/GenBank/DDBJ databases">
        <authorList>
            <person name="Guo Y."/>
        </authorList>
    </citation>
    <scope>NUCLEOTIDE SEQUENCE [LARGE SCALE GENOMIC DNA]</scope>
    <source>
        <strain evidence="2 3">GR2756</strain>
    </source>
</reference>
<sequence length="73" mass="7598">MKIVRIVQIVIGALIVALGGLWLLQGSGLVVIEPIACVADCEPLVGPSLPWALAGIVALLIGGFLLWRGLKRG</sequence>
<accession>A0ABU3Q9J2</accession>
<evidence type="ECO:0000313" key="3">
    <source>
        <dbReference type="Proteomes" id="UP001259572"/>
    </source>
</evidence>
<feature type="transmembrane region" description="Helical" evidence="1">
    <location>
        <begin position="48"/>
        <end position="67"/>
    </location>
</feature>
<gene>
    <name evidence="2" type="ORF">RQX22_13995</name>
</gene>